<evidence type="ECO:0000313" key="1">
    <source>
        <dbReference type="EMBL" id="AKF04439.1"/>
    </source>
</evidence>
<organism evidence="1 2">
    <name type="scientific">Sandaracinus amylolyticus</name>
    <dbReference type="NCBI Taxonomy" id="927083"/>
    <lineage>
        <taxon>Bacteria</taxon>
        <taxon>Pseudomonadati</taxon>
        <taxon>Myxococcota</taxon>
        <taxon>Polyangia</taxon>
        <taxon>Polyangiales</taxon>
        <taxon>Sandaracinaceae</taxon>
        <taxon>Sandaracinus</taxon>
    </lineage>
</organism>
<gene>
    <name evidence="1" type="ORF">DB32_001588</name>
</gene>
<proteinExistence type="predicted"/>
<dbReference type="AlphaFoldDB" id="A0A0F6SE22"/>
<protein>
    <recommendedName>
        <fullName evidence="3">Response regulatory domain-containing protein</fullName>
    </recommendedName>
</protein>
<sequence>MQCFNHVLDVVVVVDRSETLDMFCDAFACFGWRARAFADPESAWNAIVQRPPHVVIASTTRAELLARIRASSAASRIAVLSVRTDDDDRERQRYADVLSVATIVQRLVEDMAYRQAHWRGW</sequence>
<dbReference type="KEGG" id="samy:DB32_001588"/>
<reference evidence="1 2" key="1">
    <citation type="submission" date="2015-03" db="EMBL/GenBank/DDBJ databases">
        <title>Genome assembly of Sandaracinus amylolyticus DSM 53668.</title>
        <authorList>
            <person name="Sharma G."/>
            <person name="Subramanian S."/>
        </authorList>
    </citation>
    <scope>NUCLEOTIDE SEQUENCE [LARGE SCALE GENOMIC DNA]</scope>
    <source>
        <strain evidence="1 2">DSM 53668</strain>
    </source>
</reference>
<evidence type="ECO:0008006" key="3">
    <source>
        <dbReference type="Google" id="ProtNLM"/>
    </source>
</evidence>
<accession>A0A0F6SE22</accession>
<name>A0A0F6SE22_9BACT</name>
<dbReference type="EMBL" id="CP011125">
    <property type="protein sequence ID" value="AKF04439.1"/>
    <property type="molecule type" value="Genomic_DNA"/>
</dbReference>
<dbReference type="Proteomes" id="UP000034883">
    <property type="component" value="Chromosome"/>
</dbReference>
<dbReference type="InterPro" id="IPR011006">
    <property type="entry name" value="CheY-like_superfamily"/>
</dbReference>
<evidence type="ECO:0000313" key="2">
    <source>
        <dbReference type="Proteomes" id="UP000034883"/>
    </source>
</evidence>
<dbReference type="SUPFAM" id="SSF52172">
    <property type="entry name" value="CheY-like"/>
    <property type="match status" value="1"/>
</dbReference>
<dbReference type="RefSeq" id="WP_053231783.1">
    <property type="nucleotide sequence ID" value="NZ_CP011125.1"/>
</dbReference>
<keyword evidence="2" id="KW-1185">Reference proteome</keyword>
<dbReference type="Gene3D" id="3.40.50.2300">
    <property type="match status" value="1"/>
</dbReference>